<dbReference type="Proteomes" id="UP000195402">
    <property type="component" value="Unassembled WGS sequence"/>
</dbReference>
<organism evidence="4 5">
    <name type="scientific">Macleaya cordata</name>
    <name type="common">Five-seeded plume-poppy</name>
    <name type="synonym">Bocconia cordata</name>
    <dbReference type="NCBI Taxonomy" id="56857"/>
    <lineage>
        <taxon>Eukaryota</taxon>
        <taxon>Viridiplantae</taxon>
        <taxon>Streptophyta</taxon>
        <taxon>Embryophyta</taxon>
        <taxon>Tracheophyta</taxon>
        <taxon>Spermatophyta</taxon>
        <taxon>Magnoliopsida</taxon>
        <taxon>Ranunculales</taxon>
        <taxon>Papaveraceae</taxon>
        <taxon>Papaveroideae</taxon>
        <taxon>Macleaya</taxon>
    </lineage>
</organism>
<dbReference type="InterPro" id="IPR050667">
    <property type="entry name" value="PPR-containing_protein"/>
</dbReference>
<feature type="repeat" description="PPR" evidence="3">
    <location>
        <begin position="861"/>
        <end position="895"/>
    </location>
</feature>
<feature type="repeat" description="PPR" evidence="3">
    <location>
        <begin position="1176"/>
        <end position="1210"/>
    </location>
</feature>
<proteinExistence type="inferred from homology"/>
<feature type="repeat" description="PPR" evidence="3">
    <location>
        <begin position="896"/>
        <end position="930"/>
    </location>
</feature>
<reference evidence="4 5" key="1">
    <citation type="journal article" date="2017" name="Mol. Plant">
        <title>The Genome of Medicinal Plant Macleaya cordata Provides New Insights into Benzylisoquinoline Alkaloids Metabolism.</title>
        <authorList>
            <person name="Liu X."/>
            <person name="Liu Y."/>
            <person name="Huang P."/>
            <person name="Ma Y."/>
            <person name="Qing Z."/>
            <person name="Tang Q."/>
            <person name="Cao H."/>
            <person name="Cheng P."/>
            <person name="Zheng Y."/>
            <person name="Yuan Z."/>
            <person name="Zhou Y."/>
            <person name="Liu J."/>
            <person name="Tang Z."/>
            <person name="Zhuo Y."/>
            <person name="Zhang Y."/>
            <person name="Yu L."/>
            <person name="Huang J."/>
            <person name="Yang P."/>
            <person name="Peng Q."/>
            <person name="Zhang J."/>
            <person name="Jiang W."/>
            <person name="Zhang Z."/>
            <person name="Lin K."/>
            <person name="Ro D.K."/>
            <person name="Chen X."/>
            <person name="Xiong X."/>
            <person name="Shang Y."/>
            <person name="Huang S."/>
            <person name="Zeng J."/>
        </authorList>
    </citation>
    <scope>NUCLEOTIDE SEQUENCE [LARGE SCALE GENOMIC DNA]</scope>
    <source>
        <strain evidence="5">cv. BLH2017</strain>
        <tissue evidence="4">Root</tissue>
    </source>
</reference>
<dbReference type="PROSITE" id="PS51375">
    <property type="entry name" value="PPR"/>
    <property type="match status" value="13"/>
</dbReference>
<dbReference type="Pfam" id="PF13041">
    <property type="entry name" value="PPR_2"/>
    <property type="match status" value="3"/>
</dbReference>
<feature type="repeat" description="PPR" evidence="3">
    <location>
        <begin position="1001"/>
        <end position="1035"/>
    </location>
</feature>
<feature type="repeat" description="PPR" evidence="3">
    <location>
        <begin position="686"/>
        <end position="720"/>
    </location>
</feature>
<sequence>MRRTHRFFVYQLLQIPSNLHLRRLEIKLLHFQVSTHTQNCSIKDSFFTAKAQSFRVLLNSIYKPFSTNLKPSYSDEKPISSPESGDQINKTHTDSGLISPSCIGGSVIYRCSYLWEKKSETFFKVALKDILLKLSDISPESVRKFWRVSSLKPEDVLKILLGFGFDSGKPAIEARKVEFLWKLFNWASEQSPDFEHLPKSYEIMASILIRVGSLKEAECVFRRMESLGFLSGCHEIPSKVIEGYVGTRDLENSISVYNWLRSQGLVLSNLCYEVFLELLIQNNKIQLASRVFTDMVDLGFGPNNAGKTTLEVVVKLLCKEGNIQEARNLVKKVIASGFEPSCAVINVIANGYCEKKDFEDLLNFLSERKCAPDLSICNKILSFQCRDFGTEEAYLFMQELEHLGFKPDEITFGIFISWSCSEGKLKDAFIFLSELLSRHLEPDIYSCNALVAGLFKEGMWKNATDVFDEMLGRRIKPDVSTYRVLLAGYCKFRLFDEAKEIIREMVNHGLIQLSLLEDPLSKAFMILGLNPSTTKVKRDNDAGLWKAEFFDNLGNGLYLETDIDEYEKTLMGVLEDAMVADLNPLMLKECNHGDIKTALVLKHDMICRGQKLSLPAFSALVKGLCESRSRSDVFAVIHLLEEMPEHVYRLDQETLNLIIRTISKKSIPHKGRIILEGMHQRDLFVENETYTALFTGLCKKGCLKELHEFWELARKYKWLPSLKDCKSLLGYLCQHGMLKELLELLESMMETNSHLISDISTVFVEELCDLGFTSIGHALVEEVLRQGLVLDHAAYSHLIRGFCKEKRFHEALAILETMLKRDMTPSMDVCSPLIYQLCRSHKLEKAMDLKDIMLRKEPTTSVSLYCALVNGLCKIHQTGKATLQFQEMVVKGISPDTETYNSMIQGCCQEYNFRRVEELLSIMLRKNISISILTYRSFVSLMCMQGKVLHALSLKEYMVREGKSLFLIVQNILIFHLLQTGNCSLVTTVLDEMQRNGFSPDEFTYNFLVFGYYKCKDFSKSMDALKTMIDKDLRPSNRSLKIIITHLCSRGELDKSLELSRVMELNGWVHGSVVQNAIAGSLLTRGRLQEAENFLTQMEEKDLIPDTINYDMLIKQFCWHGKPNKAVNLLNVMLKRGSVPSSTSYDALIQGLCNCKQLDGALDLHVEMLVRNLKPSIESWEMLVHGLCTDGLTAEAERLLHSMLQLGLTPSRGIYQSVIDRYCLQNNLSKASELLHKMQGHGYEPDFKTHWSLISNLSNSKKENSESGGFLSKLLSLSGFSLKKKSNAKVG</sequence>
<keyword evidence="2" id="KW-0677">Repeat</keyword>
<feature type="repeat" description="PPR" evidence="3">
    <location>
        <begin position="1211"/>
        <end position="1245"/>
    </location>
</feature>
<evidence type="ECO:0000256" key="3">
    <source>
        <dbReference type="PROSITE-ProRule" id="PRU00708"/>
    </source>
</evidence>
<evidence type="ECO:0000313" key="4">
    <source>
        <dbReference type="EMBL" id="OVA12192.1"/>
    </source>
</evidence>
<dbReference type="Pfam" id="PF01535">
    <property type="entry name" value="PPR"/>
    <property type="match status" value="5"/>
</dbReference>
<dbReference type="Gene3D" id="1.25.40.10">
    <property type="entry name" value="Tetratricopeptide repeat domain"/>
    <property type="match status" value="8"/>
</dbReference>
<evidence type="ECO:0000256" key="2">
    <source>
        <dbReference type="ARBA" id="ARBA00022737"/>
    </source>
</evidence>
<feature type="repeat" description="PPR" evidence="3">
    <location>
        <begin position="1141"/>
        <end position="1175"/>
    </location>
</feature>
<dbReference type="OMA" id="QWGHDIS"/>
<accession>A0A200QP33</accession>
<dbReference type="InterPro" id="IPR002885">
    <property type="entry name" value="PPR_rpt"/>
</dbReference>
<keyword evidence="5" id="KW-1185">Reference proteome</keyword>
<comment type="caution">
    <text evidence="4">The sequence shown here is derived from an EMBL/GenBank/DDBJ whole genome shotgun (WGS) entry which is preliminary data.</text>
</comment>
<evidence type="ECO:0000256" key="1">
    <source>
        <dbReference type="ARBA" id="ARBA00007626"/>
    </source>
</evidence>
<dbReference type="PANTHER" id="PTHR47939:SF6">
    <property type="entry name" value="OS03G0168400 PROTEIN"/>
    <property type="match status" value="1"/>
</dbReference>
<feature type="repeat" description="PPR" evidence="3">
    <location>
        <begin position="443"/>
        <end position="477"/>
    </location>
</feature>
<dbReference type="Pfam" id="PF13812">
    <property type="entry name" value="PPR_3"/>
    <property type="match status" value="1"/>
</dbReference>
<dbReference type="InParanoid" id="A0A200QP33"/>
<feature type="repeat" description="PPR" evidence="3">
    <location>
        <begin position="791"/>
        <end position="825"/>
    </location>
</feature>
<dbReference type="InterPro" id="IPR011990">
    <property type="entry name" value="TPR-like_helical_dom_sf"/>
</dbReference>
<comment type="similarity">
    <text evidence="1">Belongs to the PPR family. P subfamily.</text>
</comment>
<evidence type="ECO:0000313" key="5">
    <source>
        <dbReference type="Proteomes" id="UP000195402"/>
    </source>
</evidence>
<feature type="repeat" description="PPR" evidence="3">
    <location>
        <begin position="408"/>
        <end position="442"/>
    </location>
</feature>
<gene>
    <name evidence="4" type="ORF">BVC80_1777g9</name>
</gene>
<dbReference type="Pfam" id="PF12854">
    <property type="entry name" value="PPR_1"/>
    <property type="match status" value="1"/>
</dbReference>
<dbReference type="FunCoup" id="A0A200QP33">
    <property type="interactions" value="1521"/>
</dbReference>
<dbReference type="EMBL" id="MVGT01001412">
    <property type="protein sequence ID" value="OVA12192.1"/>
    <property type="molecule type" value="Genomic_DNA"/>
</dbReference>
<protein>
    <submittedName>
        <fullName evidence="4">Pentatricopeptide repeat</fullName>
    </submittedName>
</protein>
<feature type="repeat" description="PPR" evidence="3">
    <location>
        <begin position="306"/>
        <end position="340"/>
    </location>
</feature>
<feature type="repeat" description="PPR" evidence="3">
    <location>
        <begin position="478"/>
        <end position="512"/>
    </location>
</feature>
<feature type="repeat" description="PPR" evidence="3">
    <location>
        <begin position="1106"/>
        <end position="1140"/>
    </location>
</feature>
<dbReference type="STRING" id="56857.A0A200QP33"/>
<dbReference type="OrthoDB" id="773543at2759"/>
<dbReference type="PANTHER" id="PTHR47939">
    <property type="entry name" value="MEMBRANE-ASSOCIATED SALT-INDUCIBLE PROTEIN-LIKE"/>
    <property type="match status" value="1"/>
</dbReference>
<dbReference type="NCBIfam" id="TIGR00756">
    <property type="entry name" value="PPR"/>
    <property type="match status" value="9"/>
</dbReference>
<name>A0A200QP33_MACCD</name>